<dbReference type="EMBL" id="JAJEPW010000008">
    <property type="protein sequence ID" value="MCC2128729.1"/>
    <property type="molecule type" value="Genomic_DNA"/>
</dbReference>
<accession>A0AAE3ACK0</accession>
<keyword evidence="3" id="KW-1185">Reference proteome</keyword>
<gene>
    <name evidence="2" type="ORF">LKD37_04190</name>
</gene>
<organism evidence="2 3">
    <name type="scientific">Brotocaccenecus cirricatena</name>
    <dbReference type="NCBI Taxonomy" id="3064195"/>
    <lineage>
        <taxon>Bacteria</taxon>
        <taxon>Bacillati</taxon>
        <taxon>Bacillota</taxon>
        <taxon>Clostridia</taxon>
        <taxon>Eubacteriales</taxon>
        <taxon>Oscillospiraceae</taxon>
        <taxon>Brotocaccenecus</taxon>
    </lineage>
</organism>
<evidence type="ECO:0000313" key="3">
    <source>
        <dbReference type="Proteomes" id="UP001199319"/>
    </source>
</evidence>
<reference evidence="2" key="1">
    <citation type="submission" date="2021-10" db="EMBL/GenBank/DDBJ databases">
        <title>Anaerobic single-cell dispensing facilitates the cultivation of human gut bacteria.</title>
        <authorList>
            <person name="Afrizal A."/>
        </authorList>
    </citation>
    <scope>NUCLEOTIDE SEQUENCE</scope>
    <source>
        <strain evidence="2">CLA-AA-H272</strain>
    </source>
</reference>
<name>A0AAE3ACK0_9FIRM</name>
<sequence length="195" mass="22202">MIQNNVIRSDDPQAVEKLQAKLDKLTKQHARMKEINAYFKKHATALGCPGLSDAEATKLDERVQTGYSWEKQPYPSYILSGNTAEMRRLRQRIEEVSRTQNTEYVGWDFPGGHAEADKEDNRLRLYFDGKPTEEQRSKLKYNGFKWAPSVGAWQRQLNDNAIYAASRLSFLRPESGESPTALQPKAPAKSTPERG</sequence>
<protein>
    <submittedName>
        <fullName evidence="2">Uncharacterized protein</fullName>
    </submittedName>
</protein>
<comment type="caution">
    <text evidence="2">The sequence shown here is derived from an EMBL/GenBank/DDBJ whole genome shotgun (WGS) entry which is preliminary data.</text>
</comment>
<evidence type="ECO:0000313" key="2">
    <source>
        <dbReference type="EMBL" id="MCC2128729.1"/>
    </source>
</evidence>
<dbReference type="AlphaFoldDB" id="A0AAE3ACK0"/>
<dbReference type="Proteomes" id="UP001199319">
    <property type="component" value="Unassembled WGS sequence"/>
</dbReference>
<feature type="region of interest" description="Disordered" evidence="1">
    <location>
        <begin position="173"/>
        <end position="195"/>
    </location>
</feature>
<proteinExistence type="predicted"/>
<evidence type="ECO:0000256" key="1">
    <source>
        <dbReference type="SAM" id="MobiDB-lite"/>
    </source>
</evidence>
<dbReference type="RefSeq" id="WP_302928036.1">
    <property type="nucleotide sequence ID" value="NZ_JAJEPW010000008.1"/>
</dbReference>